<keyword evidence="2" id="KW-1185">Reference proteome</keyword>
<dbReference type="HOGENOM" id="CLU_3080934_0_0_11"/>
<dbReference type="Proteomes" id="UP000019225">
    <property type="component" value="Chromosome"/>
</dbReference>
<evidence type="ECO:0000313" key="1">
    <source>
        <dbReference type="EMBL" id="AHI00535.1"/>
    </source>
</evidence>
<organism evidence="1 2">
    <name type="scientific">Kutzneria albida DSM 43870</name>
    <dbReference type="NCBI Taxonomy" id="1449976"/>
    <lineage>
        <taxon>Bacteria</taxon>
        <taxon>Bacillati</taxon>
        <taxon>Actinomycetota</taxon>
        <taxon>Actinomycetes</taxon>
        <taxon>Pseudonocardiales</taxon>
        <taxon>Pseudonocardiaceae</taxon>
        <taxon>Kutzneria</taxon>
    </lineage>
</organism>
<evidence type="ECO:0000313" key="2">
    <source>
        <dbReference type="Proteomes" id="UP000019225"/>
    </source>
</evidence>
<dbReference type="STRING" id="1449976.KALB_7177"/>
<sequence length="52" mass="5478">MSTAVFELDVDVVPASAPSTETTVRELEENAALTRTTVNTYGLGIAMCVPCC</sequence>
<dbReference type="KEGG" id="kal:KALB_7177"/>
<dbReference type="EMBL" id="CP007155">
    <property type="protein sequence ID" value="AHI00535.1"/>
    <property type="molecule type" value="Genomic_DNA"/>
</dbReference>
<protein>
    <submittedName>
        <fullName evidence="1">Uncharacterized protein</fullName>
    </submittedName>
</protein>
<gene>
    <name evidence="1" type="ORF">KALB_7177</name>
</gene>
<dbReference type="AlphaFoldDB" id="W5WQS5"/>
<name>W5WQS5_9PSEU</name>
<proteinExistence type="predicted"/>
<accession>W5WQS5</accession>
<dbReference type="eggNOG" id="ENOG502ZZAK">
    <property type="taxonomic scope" value="Bacteria"/>
</dbReference>
<dbReference type="RefSeq" id="WP_169743545.1">
    <property type="nucleotide sequence ID" value="NZ_CP007155.1"/>
</dbReference>
<reference evidence="1 2" key="1">
    <citation type="journal article" date="2014" name="BMC Genomics">
        <title>Complete genome sequence of producer of the glycopeptide antibiotic Aculeximycin Kutzneria albida DSM 43870T, a representative of minor genus of Pseudonocardiaceae.</title>
        <authorList>
            <person name="Rebets Y."/>
            <person name="Tokovenko B."/>
            <person name="Lushchyk I."/>
            <person name="Ruckert C."/>
            <person name="Zaburannyi N."/>
            <person name="Bechthold A."/>
            <person name="Kalinowski J."/>
            <person name="Luzhetskyy A."/>
        </authorList>
    </citation>
    <scope>NUCLEOTIDE SEQUENCE [LARGE SCALE GENOMIC DNA]</scope>
    <source>
        <strain evidence="1">DSM 43870</strain>
    </source>
</reference>